<dbReference type="Gene3D" id="3.10.530.10">
    <property type="entry name" value="CPE0013-like"/>
    <property type="match status" value="1"/>
</dbReference>
<sequence>MEKRELTCIGCPLGCNVTVVLDNGEISCITGHTCQRGEDYARKEVTHPTRIVTSTMTVEGGCAPVVSVKTKTDIPKDMIFQCVRAIKAASVKAPVHMGDVLLKNVAQTGADVVATKSVAACVPETD</sequence>
<dbReference type="AlphaFoldDB" id="A0A9D1F2T5"/>
<dbReference type="PANTHER" id="PTHR39450:SF1">
    <property type="entry name" value="DUF1667 DOMAIN-CONTAINING PROTEIN"/>
    <property type="match status" value="1"/>
</dbReference>
<accession>A0A9D1F2T5</accession>
<dbReference type="SUPFAM" id="SSF160148">
    <property type="entry name" value="CPE0013-like"/>
    <property type="match status" value="1"/>
</dbReference>
<reference evidence="1" key="1">
    <citation type="submission" date="2020-10" db="EMBL/GenBank/DDBJ databases">
        <authorList>
            <person name="Gilroy R."/>
        </authorList>
    </citation>
    <scope>NUCLEOTIDE SEQUENCE</scope>
    <source>
        <strain evidence="1">CHK178-757</strain>
    </source>
</reference>
<dbReference type="InterPro" id="IPR036593">
    <property type="entry name" value="CPE0013-like_sf"/>
</dbReference>
<evidence type="ECO:0000313" key="2">
    <source>
        <dbReference type="Proteomes" id="UP000823927"/>
    </source>
</evidence>
<dbReference type="Proteomes" id="UP000823927">
    <property type="component" value="Unassembled WGS sequence"/>
</dbReference>
<dbReference type="EMBL" id="DVIT01000011">
    <property type="protein sequence ID" value="HIS46376.1"/>
    <property type="molecule type" value="Genomic_DNA"/>
</dbReference>
<evidence type="ECO:0000313" key="1">
    <source>
        <dbReference type="EMBL" id="HIS46376.1"/>
    </source>
</evidence>
<dbReference type="InterPro" id="IPR012460">
    <property type="entry name" value="DUF1667"/>
</dbReference>
<dbReference type="PANTHER" id="PTHR39450">
    <property type="entry name" value="MOLYBDOPTERIN OXIDOREDUCTASE, 4FE-4S CLUSTER-BINDING SUBUNIT"/>
    <property type="match status" value="1"/>
</dbReference>
<dbReference type="Pfam" id="PF07892">
    <property type="entry name" value="DUF1667"/>
    <property type="match status" value="1"/>
</dbReference>
<gene>
    <name evidence="1" type="ORF">IAB46_02265</name>
</gene>
<reference evidence="1" key="2">
    <citation type="journal article" date="2021" name="PeerJ">
        <title>Extensive microbial diversity within the chicken gut microbiome revealed by metagenomics and culture.</title>
        <authorList>
            <person name="Gilroy R."/>
            <person name="Ravi A."/>
            <person name="Getino M."/>
            <person name="Pursley I."/>
            <person name="Horton D.L."/>
            <person name="Alikhan N.F."/>
            <person name="Baker D."/>
            <person name="Gharbi K."/>
            <person name="Hall N."/>
            <person name="Watson M."/>
            <person name="Adriaenssens E.M."/>
            <person name="Foster-Nyarko E."/>
            <person name="Jarju S."/>
            <person name="Secka A."/>
            <person name="Antonio M."/>
            <person name="Oren A."/>
            <person name="Chaudhuri R.R."/>
            <person name="La Ragione R."/>
            <person name="Hildebrand F."/>
            <person name="Pallen M.J."/>
        </authorList>
    </citation>
    <scope>NUCLEOTIDE SEQUENCE</scope>
    <source>
        <strain evidence="1">CHK178-757</strain>
    </source>
</reference>
<comment type="caution">
    <text evidence="1">The sequence shown here is derived from an EMBL/GenBank/DDBJ whole genome shotgun (WGS) entry which is preliminary data.</text>
</comment>
<name>A0A9D1F2T5_9FIRM</name>
<protein>
    <submittedName>
        <fullName evidence="1">DUF1667 domain-containing protein</fullName>
    </submittedName>
</protein>
<proteinExistence type="predicted"/>
<organism evidence="1 2">
    <name type="scientific">Candidatus Scybalocola faecigallinarum</name>
    <dbReference type="NCBI Taxonomy" id="2840941"/>
    <lineage>
        <taxon>Bacteria</taxon>
        <taxon>Bacillati</taxon>
        <taxon>Bacillota</taxon>
        <taxon>Clostridia</taxon>
        <taxon>Lachnospirales</taxon>
        <taxon>Lachnospiraceae</taxon>
        <taxon>Lachnospiraceae incertae sedis</taxon>
        <taxon>Candidatus Scybalocola (ex Gilroy et al. 2021)</taxon>
    </lineage>
</organism>